<evidence type="ECO:0000256" key="1">
    <source>
        <dbReference type="SAM" id="Coils"/>
    </source>
</evidence>
<dbReference type="RefSeq" id="WP_345227352.1">
    <property type="nucleotide sequence ID" value="NZ_BAABHA010000015.1"/>
</dbReference>
<protein>
    <submittedName>
        <fullName evidence="2">Uncharacterized protein</fullName>
    </submittedName>
</protein>
<evidence type="ECO:0000313" key="3">
    <source>
        <dbReference type="Proteomes" id="UP001500454"/>
    </source>
</evidence>
<evidence type="ECO:0000313" key="2">
    <source>
        <dbReference type="EMBL" id="GAA4391793.1"/>
    </source>
</evidence>
<organism evidence="2 3">
    <name type="scientific">Hymenobacter koreensis</name>
    <dbReference type="NCBI Taxonomy" id="1084523"/>
    <lineage>
        <taxon>Bacteria</taxon>
        <taxon>Pseudomonadati</taxon>
        <taxon>Bacteroidota</taxon>
        <taxon>Cytophagia</taxon>
        <taxon>Cytophagales</taxon>
        <taxon>Hymenobacteraceae</taxon>
        <taxon>Hymenobacter</taxon>
    </lineage>
</organism>
<proteinExistence type="predicted"/>
<keyword evidence="1" id="KW-0175">Coiled coil</keyword>
<keyword evidence="3" id="KW-1185">Reference proteome</keyword>
<name>A0ABP8JJQ0_9BACT</name>
<dbReference type="Proteomes" id="UP001500454">
    <property type="component" value="Unassembled WGS sequence"/>
</dbReference>
<gene>
    <name evidence="2" type="ORF">GCM10023186_41510</name>
</gene>
<feature type="coiled-coil region" evidence="1">
    <location>
        <begin position="2"/>
        <end position="32"/>
    </location>
</feature>
<sequence>MSDETNDVLENLKRQAEAIEEQTAAYQAIQDRKHLLDSIDRLHTAVSLAVNVPSNSFKHDQFDALRDKYHALLMSL</sequence>
<accession>A0ABP8JJQ0</accession>
<reference evidence="3" key="1">
    <citation type="journal article" date="2019" name="Int. J. Syst. Evol. Microbiol.">
        <title>The Global Catalogue of Microorganisms (GCM) 10K type strain sequencing project: providing services to taxonomists for standard genome sequencing and annotation.</title>
        <authorList>
            <consortium name="The Broad Institute Genomics Platform"/>
            <consortium name="The Broad Institute Genome Sequencing Center for Infectious Disease"/>
            <person name="Wu L."/>
            <person name="Ma J."/>
        </authorList>
    </citation>
    <scope>NUCLEOTIDE SEQUENCE [LARGE SCALE GENOMIC DNA]</scope>
    <source>
        <strain evidence="3">JCM 17924</strain>
    </source>
</reference>
<dbReference type="EMBL" id="BAABHA010000015">
    <property type="protein sequence ID" value="GAA4391793.1"/>
    <property type="molecule type" value="Genomic_DNA"/>
</dbReference>
<comment type="caution">
    <text evidence="2">The sequence shown here is derived from an EMBL/GenBank/DDBJ whole genome shotgun (WGS) entry which is preliminary data.</text>
</comment>